<dbReference type="EMBL" id="OX395127">
    <property type="protein sequence ID" value="CAI5766989.1"/>
    <property type="molecule type" value="Genomic_DNA"/>
</dbReference>
<organism evidence="1 2">
    <name type="scientific">Podarcis lilfordi</name>
    <name type="common">Lilford's wall lizard</name>
    <dbReference type="NCBI Taxonomy" id="74358"/>
    <lineage>
        <taxon>Eukaryota</taxon>
        <taxon>Metazoa</taxon>
        <taxon>Chordata</taxon>
        <taxon>Craniata</taxon>
        <taxon>Vertebrata</taxon>
        <taxon>Euteleostomi</taxon>
        <taxon>Lepidosauria</taxon>
        <taxon>Squamata</taxon>
        <taxon>Bifurcata</taxon>
        <taxon>Unidentata</taxon>
        <taxon>Episquamata</taxon>
        <taxon>Laterata</taxon>
        <taxon>Lacertibaenia</taxon>
        <taxon>Lacertidae</taxon>
        <taxon>Podarcis</taxon>
    </lineage>
</organism>
<evidence type="ECO:0000313" key="2">
    <source>
        <dbReference type="Proteomes" id="UP001178461"/>
    </source>
</evidence>
<keyword evidence="2" id="KW-1185">Reference proteome</keyword>
<gene>
    <name evidence="1" type="ORF">PODLI_1B032912</name>
</gene>
<name>A0AA35NX38_9SAUR</name>
<protein>
    <submittedName>
        <fullName evidence="1">Uncharacterized protein</fullName>
    </submittedName>
</protein>
<dbReference type="Proteomes" id="UP001178461">
    <property type="component" value="Chromosome 2"/>
</dbReference>
<sequence>MVASRLRSVRRKTEDGGSCRRRCGELRRVTITPSNQNEEQHNARNTSVRDWIILLGRRTLDNTVAMTAECPPSRRRHLVVDSNRRERVRAVFEAGLGGPSSSAPRPGREKFPLTIGTCFLTKTSEW</sequence>
<proteinExistence type="predicted"/>
<reference evidence="1" key="1">
    <citation type="submission" date="2022-12" db="EMBL/GenBank/DDBJ databases">
        <authorList>
            <person name="Alioto T."/>
            <person name="Alioto T."/>
            <person name="Gomez Garrido J."/>
        </authorList>
    </citation>
    <scope>NUCLEOTIDE SEQUENCE</scope>
</reference>
<accession>A0AA35NX38</accession>
<evidence type="ECO:0000313" key="1">
    <source>
        <dbReference type="EMBL" id="CAI5766989.1"/>
    </source>
</evidence>
<dbReference type="AlphaFoldDB" id="A0AA35NX38"/>